<dbReference type="AlphaFoldDB" id="A0A9F2R7T8"/>
<evidence type="ECO:0000313" key="1">
    <source>
        <dbReference type="Proteomes" id="UP000695026"/>
    </source>
</evidence>
<protein>
    <submittedName>
        <fullName evidence="2 3">Protein phosphatase 1K, mitochondrial</fullName>
    </submittedName>
</protein>
<dbReference type="GO" id="GO:0043169">
    <property type="term" value="F:cation binding"/>
    <property type="evidence" value="ECO:0007669"/>
    <property type="project" value="InterPro"/>
</dbReference>
<dbReference type="RefSeq" id="XP_007439323.1">
    <property type="nucleotide sequence ID" value="XM_007439261.2"/>
</dbReference>
<dbReference type="Proteomes" id="UP000695026">
    <property type="component" value="Unplaced"/>
</dbReference>
<organism evidence="1 3">
    <name type="scientific">Python bivittatus</name>
    <name type="common">Burmese python</name>
    <name type="synonym">Python molurus bivittatus</name>
    <dbReference type="NCBI Taxonomy" id="176946"/>
    <lineage>
        <taxon>Eukaryota</taxon>
        <taxon>Metazoa</taxon>
        <taxon>Chordata</taxon>
        <taxon>Craniata</taxon>
        <taxon>Vertebrata</taxon>
        <taxon>Euteleostomi</taxon>
        <taxon>Lepidosauria</taxon>
        <taxon>Squamata</taxon>
        <taxon>Bifurcata</taxon>
        <taxon>Unidentata</taxon>
        <taxon>Episquamata</taxon>
        <taxon>Toxicofera</taxon>
        <taxon>Serpentes</taxon>
        <taxon>Henophidia</taxon>
        <taxon>Pythonidae</taxon>
        <taxon>Python</taxon>
    </lineage>
</organism>
<dbReference type="CTD" id="152926"/>
<dbReference type="OrthoDB" id="416093at2759"/>
<gene>
    <name evidence="2 3" type="primary">PPM1K</name>
</gene>
<proteinExistence type="predicted"/>
<keyword evidence="1" id="KW-1185">Reference proteome</keyword>
<dbReference type="RefSeq" id="XP_007439324.1">
    <property type="nucleotide sequence ID" value="XM_007439262.2"/>
</dbReference>
<sequence length="141" mass="15836">MSTAALISLVRNSGRQLPRALLTSRAIRHHKRQISTSDSRASRFDMDGSGCPATWDSFGIWDNRLEEPILLPPSIKYGKLIPKVSLSNVGCATHIGKRKENEDRFDYGQLTEDVLYFAIYDGHGGVAAADFCNKFMRKYIQ</sequence>
<dbReference type="InterPro" id="IPR036457">
    <property type="entry name" value="PPM-type-like_dom_sf"/>
</dbReference>
<reference evidence="2 3" key="1">
    <citation type="submission" date="2025-04" db="UniProtKB">
        <authorList>
            <consortium name="RefSeq"/>
        </authorList>
    </citation>
    <scope>IDENTIFICATION</scope>
    <source>
        <tissue evidence="2 3">Liver</tissue>
    </source>
</reference>
<dbReference type="GeneID" id="103050003"/>
<name>A0A9F2R7T8_PYTBI</name>
<dbReference type="KEGG" id="pbi:103050003"/>
<dbReference type="PROSITE" id="PS01032">
    <property type="entry name" value="PPM_1"/>
    <property type="match status" value="1"/>
</dbReference>
<dbReference type="InterPro" id="IPR000222">
    <property type="entry name" value="PP2C_BS"/>
</dbReference>
<dbReference type="Gene3D" id="3.60.40.10">
    <property type="entry name" value="PPM-type phosphatase domain"/>
    <property type="match status" value="1"/>
</dbReference>
<dbReference type="OMA" id="VHEPRNS"/>
<evidence type="ECO:0000313" key="2">
    <source>
        <dbReference type="RefSeq" id="XP_007439323.1"/>
    </source>
</evidence>
<evidence type="ECO:0000313" key="3">
    <source>
        <dbReference type="RefSeq" id="XP_007439324.1"/>
    </source>
</evidence>
<dbReference type="SUPFAM" id="SSF81606">
    <property type="entry name" value="PP2C-like"/>
    <property type="match status" value="1"/>
</dbReference>
<accession>A0A9F2R7T8</accession>